<evidence type="ECO:0000313" key="2">
    <source>
        <dbReference type="EMBL" id="QHT74095.1"/>
    </source>
</evidence>
<proteinExistence type="predicted"/>
<dbReference type="EMBL" id="MN739837">
    <property type="protein sequence ID" value="QHT74095.1"/>
    <property type="molecule type" value="Genomic_DNA"/>
</dbReference>
<dbReference type="InterPro" id="IPR036236">
    <property type="entry name" value="Znf_C2H2_sf"/>
</dbReference>
<organism evidence="2">
    <name type="scientific">viral metagenome</name>
    <dbReference type="NCBI Taxonomy" id="1070528"/>
    <lineage>
        <taxon>unclassified sequences</taxon>
        <taxon>metagenomes</taxon>
        <taxon>organismal metagenomes</taxon>
    </lineage>
</organism>
<dbReference type="PROSITE" id="PS50157">
    <property type="entry name" value="ZINC_FINGER_C2H2_2"/>
    <property type="match status" value="1"/>
</dbReference>
<evidence type="ECO:0000259" key="1">
    <source>
        <dbReference type="PROSITE" id="PS50157"/>
    </source>
</evidence>
<feature type="domain" description="C2H2-type" evidence="1">
    <location>
        <begin position="35"/>
        <end position="62"/>
    </location>
</feature>
<name>A0A6C0H1T5_9ZZZZ</name>
<dbReference type="Gene3D" id="3.30.160.60">
    <property type="entry name" value="Classic Zinc Finger"/>
    <property type="match status" value="1"/>
</dbReference>
<accession>A0A6C0H1T5</accession>
<sequence>MNEHVCKLCNYKFSSKQMLNKHENKKNKCTQATEFKCNNCKKCFKQKNNLIEHQRKDVCNKIKNNNEVNQELNIMVDDKTIKEIITSVTNNKILLLKAIGVQLSDNDIMNIINSEISVQSKIIVIKSCINKVKSNATNSNITNSNNTNSNNTTNNFLINSFGKENTDYLNNEYFIKLLNNNYGKDSFLKLSNEIYLNKDKPDNNTIKIDNLNNKYCKIIENDKWITTTKDKAIKDLFNRVTDILMNFMDDLEESIPEKRRDIISNYLEKDVDDEYIKETLTELILKIYNFTINDLKN</sequence>
<protein>
    <recommendedName>
        <fullName evidence="1">C2H2-type domain-containing protein</fullName>
    </recommendedName>
</protein>
<dbReference type="Pfam" id="PF00096">
    <property type="entry name" value="zf-C2H2"/>
    <property type="match status" value="1"/>
</dbReference>
<dbReference type="AlphaFoldDB" id="A0A6C0H1T5"/>
<dbReference type="InterPro" id="IPR013087">
    <property type="entry name" value="Znf_C2H2_type"/>
</dbReference>
<dbReference type="SUPFAM" id="SSF57667">
    <property type="entry name" value="beta-beta-alpha zinc fingers"/>
    <property type="match status" value="1"/>
</dbReference>
<reference evidence="2" key="1">
    <citation type="journal article" date="2020" name="Nature">
        <title>Giant virus diversity and host interactions through global metagenomics.</title>
        <authorList>
            <person name="Schulz F."/>
            <person name="Roux S."/>
            <person name="Paez-Espino D."/>
            <person name="Jungbluth S."/>
            <person name="Walsh D.A."/>
            <person name="Denef V.J."/>
            <person name="McMahon K.D."/>
            <person name="Konstantinidis K.T."/>
            <person name="Eloe-Fadrosh E.A."/>
            <person name="Kyrpides N.C."/>
            <person name="Woyke T."/>
        </authorList>
    </citation>
    <scope>NUCLEOTIDE SEQUENCE</scope>
    <source>
        <strain evidence="2">GVMAG-M-3300023179-4</strain>
    </source>
</reference>